<feature type="region of interest" description="Disordered" evidence="1">
    <location>
        <begin position="327"/>
        <end position="437"/>
    </location>
</feature>
<evidence type="ECO:0008006" key="4">
    <source>
        <dbReference type="Google" id="ProtNLM"/>
    </source>
</evidence>
<gene>
    <name evidence="2" type="ORF">BaRGS_00034743</name>
</gene>
<sequence length="585" mass="65631">KELAEKGEEDIEQLLAEFVEKDKRLTQVTEEKCPPPSPRCNMTLVPHPDKDELIMFGGEYFTGNKMYLYNDLFFYNIRKNEWTNVASPQPPPPRSAHQAVTLAQSGGQMWVFGGEFSSHTQNQFYHYRDLWVLHLKDKRWEQIKSPGGPSARSGHRMAAFKKQLIVFGGFHENMRDYRYFNDVYAFDLDNYTWSQLQPSGLCPSPRSGCVLFPTLTCTRLVVYGGYSRERVKRDVDKGTMHTDMYALQPEGKGEGGRPAKWRWVPVKQSGVKPSPRSSMSAVVAPGNRGVLFGGVFDEEDEEQLEGTFFNDMFSLDLDKGQWFSVQLRGSRQATEKKRRRKAKPDGAEGGSEAGEGEEEMDVDDPEYEDTEENLENLALSSNQDTESAQPDDTATASSSAACAGGDDIFTVTIGPQSSGAAGEDSVKPSTSKTEEDIFVPCGRMKPCLAVKDGVLYLYGGTYEVGDKQMTLADFHALDLGKLDEWQDPDSSSDEDDDGSEKKHKGAVARKLEEEEEDDSGDDDEEMTFDDAPPRQADEGKDVYFERTQDYWLTQARSITESEGMRLSDRKLLKFAKEICDEACST</sequence>
<feature type="compositionally biased region" description="Acidic residues" evidence="1">
    <location>
        <begin position="513"/>
        <end position="528"/>
    </location>
</feature>
<feature type="compositionally biased region" description="Basic and acidic residues" evidence="1">
    <location>
        <begin position="531"/>
        <end position="542"/>
    </location>
</feature>
<dbReference type="Pfam" id="PF24681">
    <property type="entry name" value="Kelch_KLHDC2_KLHL20_DRC7"/>
    <property type="match status" value="1"/>
</dbReference>
<comment type="caution">
    <text evidence="2">The sequence shown here is derived from an EMBL/GenBank/DDBJ whole genome shotgun (WGS) entry which is preliminary data.</text>
</comment>
<proteinExistence type="predicted"/>
<dbReference type="Proteomes" id="UP001519460">
    <property type="component" value="Unassembled WGS sequence"/>
</dbReference>
<name>A0ABD0JGV0_9CAEN</name>
<dbReference type="InterPro" id="IPR052588">
    <property type="entry name" value="Kelch_domain_protein"/>
</dbReference>
<feature type="compositionally biased region" description="Acidic residues" evidence="1">
    <location>
        <begin position="485"/>
        <end position="498"/>
    </location>
</feature>
<feature type="compositionally biased region" description="Low complexity" evidence="1">
    <location>
        <begin position="387"/>
        <end position="407"/>
    </location>
</feature>
<evidence type="ECO:0000313" key="2">
    <source>
        <dbReference type="EMBL" id="KAK7474033.1"/>
    </source>
</evidence>
<evidence type="ECO:0000256" key="1">
    <source>
        <dbReference type="SAM" id="MobiDB-lite"/>
    </source>
</evidence>
<protein>
    <recommendedName>
        <fullName evidence="4">Kelch domain containing 4</fullName>
    </recommendedName>
</protein>
<reference evidence="2 3" key="1">
    <citation type="journal article" date="2023" name="Sci. Data">
        <title>Genome assembly of the Korean intertidal mud-creeper Batillaria attramentaria.</title>
        <authorList>
            <person name="Patra A.K."/>
            <person name="Ho P.T."/>
            <person name="Jun S."/>
            <person name="Lee S.J."/>
            <person name="Kim Y."/>
            <person name="Won Y.J."/>
        </authorList>
    </citation>
    <scope>NUCLEOTIDE SEQUENCE [LARGE SCALE GENOMIC DNA]</scope>
    <source>
        <strain evidence="2">Wonlab-2016</strain>
    </source>
</reference>
<keyword evidence="3" id="KW-1185">Reference proteome</keyword>
<evidence type="ECO:0000313" key="3">
    <source>
        <dbReference type="Proteomes" id="UP001519460"/>
    </source>
</evidence>
<accession>A0ABD0JGV0</accession>
<feature type="compositionally biased region" description="Acidic residues" evidence="1">
    <location>
        <begin position="354"/>
        <end position="374"/>
    </location>
</feature>
<dbReference type="PANTHER" id="PTHR46063:SF1">
    <property type="entry name" value="KELCH DOMAIN-CONTAINING PROTEIN 4"/>
    <property type="match status" value="1"/>
</dbReference>
<feature type="region of interest" description="Disordered" evidence="1">
    <location>
        <begin position="483"/>
        <end position="542"/>
    </location>
</feature>
<organism evidence="2 3">
    <name type="scientific">Batillaria attramentaria</name>
    <dbReference type="NCBI Taxonomy" id="370345"/>
    <lineage>
        <taxon>Eukaryota</taxon>
        <taxon>Metazoa</taxon>
        <taxon>Spiralia</taxon>
        <taxon>Lophotrochozoa</taxon>
        <taxon>Mollusca</taxon>
        <taxon>Gastropoda</taxon>
        <taxon>Caenogastropoda</taxon>
        <taxon>Sorbeoconcha</taxon>
        <taxon>Cerithioidea</taxon>
        <taxon>Batillariidae</taxon>
        <taxon>Batillaria</taxon>
    </lineage>
</organism>
<dbReference type="EMBL" id="JACVVK020000450">
    <property type="protein sequence ID" value="KAK7474033.1"/>
    <property type="molecule type" value="Genomic_DNA"/>
</dbReference>
<dbReference type="SUPFAM" id="SSF117281">
    <property type="entry name" value="Kelch motif"/>
    <property type="match status" value="1"/>
</dbReference>
<dbReference type="Gene3D" id="2.120.10.80">
    <property type="entry name" value="Kelch-type beta propeller"/>
    <property type="match status" value="1"/>
</dbReference>
<dbReference type="AlphaFoldDB" id="A0ABD0JGV0"/>
<dbReference type="PANTHER" id="PTHR46063">
    <property type="entry name" value="KELCH DOMAIN-CONTAINING PROTEIN"/>
    <property type="match status" value="1"/>
</dbReference>
<dbReference type="InterPro" id="IPR015915">
    <property type="entry name" value="Kelch-typ_b-propeller"/>
</dbReference>
<feature type="non-terminal residue" evidence="2">
    <location>
        <position position="1"/>
    </location>
</feature>